<gene>
    <name evidence="1" type="ORF">L1987_01380</name>
</gene>
<dbReference type="EMBL" id="CM042018">
    <property type="protein sequence ID" value="KAI3827307.1"/>
    <property type="molecule type" value="Genomic_DNA"/>
</dbReference>
<comment type="caution">
    <text evidence="1">The sequence shown here is derived from an EMBL/GenBank/DDBJ whole genome shotgun (WGS) entry which is preliminary data.</text>
</comment>
<evidence type="ECO:0000313" key="2">
    <source>
        <dbReference type="Proteomes" id="UP001056120"/>
    </source>
</evidence>
<name>A0ACB9K4Y8_9ASTR</name>
<reference evidence="1 2" key="2">
    <citation type="journal article" date="2022" name="Mol. Ecol. Resour.">
        <title>The genomes of chicory, endive, great burdock and yacon provide insights into Asteraceae paleo-polyploidization history and plant inulin production.</title>
        <authorList>
            <person name="Fan W."/>
            <person name="Wang S."/>
            <person name="Wang H."/>
            <person name="Wang A."/>
            <person name="Jiang F."/>
            <person name="Liu H."/>
            <person name="Zhao H."/>
            <person name="Xu D."/>
            <person name="Zhang Y."/>
        </authorList>
    </citation>
    <scope>NUCLEOTIDE SEQUENCE [LARGE SCALE GENOMIC DNA]</scope>
    <source>
        <strain evidence="2">cv. Yunnan</strain>
        <tissue evidence="1">Leaves</tissue>
    </source>
</reference>
<reference evidence="2" key="1">
    <citation type="journal article" date="2022" name="Mol. Ecol. Resour.">
        <title>The genomes of chicory, endive, great burdock and yacon provide insights into Asteraceae palaeo-polyploidization history and plant inulin production.</title>
        <authorList>
            <person name="Fan W."/>
            <person name="Wang S."/>
            <person name="Wang H."/>
            <person name="Wang A."/>
            <person name="Jiang F."/>
            <person name="Liu H."/>
            <person name="Zhao H."/>
            <person name="Xu D."/>
            <person name="Zhang Y."/>
        </authorList>
    </citation>
    <scope>NUCLEOTIDE SEQUENCE [LARGE SCALE GENOMIC DNA]</scope>
    <source>
        <strain evidence="2">cv. Yunnan</strain>
    </source>
</reference>
<keyword evidence="2" id="KW-1185">Reference proteome</keyword>
<dbReference type="Proteomes" id="UP001056120">
    <property type="component" value="Linkage Group LG01"/>
</dbReference>
<protein>
    <submittedName>
        <fullName evidence="1">Uncharacterized protein</fullName>
    </submittedName>
</protein>
<evidence type="ECO:0000313" key="1">
    <source>
        <dbReference type="EMBL" id="KAI3827307.1"/>
    </source>
</evidence>
<sequence>MSTWAQDSIKAGRLMDMVDSDIRSEISRKCLKKFVKIIDRCLDYNPKNRPTMDVVVRRLKKVLTLQETTDNLLQSAGKTMFDKLPFTRNGENAGMDFRSLVPKMPHIDMDFRSLVPKMPHIDMDFRSLMPKMPHVRMEFGSLMHKKKKLLMLRESYFQEYGSSMLLEDELKNGVGSIKIFRAKELEKATMDFAENMIIGRVTMELERRRKLSMHSWGSPYNDDEMSSFMTESEQDGLYDNLNAYNDTFSM</sequence>
<accession>A0ACB9K4Y8</accession>
<organism evidence="1 2">
    <name type="scientific">Smallanthus sonchifolius</name>
    <dbReference type="NCBI Taxonomy" id="185202"/>
    <lineage>
        <taxon>Eukaryota</taxon>
        <taxon>Viridiplantae</taxon>
        <taxon>Streptophyta</taxon>
        <taxon>Embryophyta</taxon>
        <taxon>Tracheophyta</taxon>
        <taxon>Spermatophyta</taxon>
        <taxon>Magnoliopsida</taxon>
        <taxon>eudicotyledons</taxon>
        <taxon>Gunneridae</taxon>
        <taxon>Pentapetalae</taxon>
        <taxon>asterids</taxon>
        <taxon>campanulids</taxon>
        <taxon>Asterales</taxon>
        <taxon>Asteraceae</taxon>
        <taxon>Asteroideae</taxon>
        <taxon>Heliantheae alliance</taxon>
        <taxon>Millerieae</taxon>
        <taxon>Smallanthus</taxon>
    </lineage>
</organism>
<proteinExistence type="predicted"/>